<reference evidence="1" key="1">
    <citation type="submission" date="2020-07" db="EMBL/GenBank/DDBJ databases">
        <title>Huge and variable diversity of episymbiotic CPR bacteria and DPANN archaea in groundwater ecosystems.</title>
        <authorList>
            <person name="He C.Y."/>
            <person name="Keren R."/>
            <person name="Whittaker M."/>
            <person name="Farag I.F."/>
            <person name="Doudna J."/>
            <person name="Cate J.H.D."/>
            <person name="Banfield J.F."/>
        </authorList>
    </citation>
    <scope>NUCLEOTIDE SEQUENCE</scope>
    <source>
        <strain evidence="1">NC_groundwater_580_Pr5_B-0.1um_64_19</strain>
    </source>
</reference>
<proteinExistence type="predicted"/>
<organism evidence="1 2">
    <name type="scientific">Candidatus Korobacter versatilis</name>
    <dbReference type="NCBI Taxonomy" id="658062"/>
    <lineage>
        <taxon>Bacteria</taxon>
        <taxon>Pseudomonadati</taxon>
        <taxon>Acidobacteriota</taxon>
        <taxon>Terriglobia</taxon>
        <taxon>Terriglobales</taxon>
        <taxon>Candidatus Korobacteraceae</taxon>
        <taxon>Candidatus Korobacter</taxon>
    </lineage>
</organism>
<comment type="caution">
    <text evidence="1">The sequence shown here is derived from an EMBL/GenBank/DDBJ whole genome shotgun (WGS) entry which is preliminary data.</text>
</comment>
<evidence type="ECO:0000313" key="2">
    <source>
        <dbReference type="Proteomes" id="UP000779809"/>
    </source>
</evidence>
<evidence type="ECO:0000313" key="1">
    <source>
        <dbReference type="EMBL" id="MBI2679371.1"/>
    </source>
</evidence>
<dbReference type="EMBL" id="JACPNR010000015">
    <property type="protein sequence ID" value="MBI2679371.1"/>
    <property type="molecule type" value="Genomic_DNA"/>
</dbReference>
<sequence length="878" mass="84071">LAGGNVFTGGKQTLAPGTAAAASLNIDSGVAPTVPAAGDVWNESGDLKVRTDGSTTRTLAYTDSAISGTAATSTKLAANGSNCAAGEAALGVDEFGAAEGCYNVATQTELDAEATTRAADDAGTLASAKTYADAGDVTTLASAKTYADAGDAATLASAKTYADAGDATTLASAKTYADAGDATTLASAKTYADAGDAATLASAKTYADAGDAATLASAKTYADAGDAATLASANGYTDTTVGTEATARAAGDAANAAAISTEATTRAADDATETAARIAADALNAKLAGGNVFTGGKQTLAPGTAAAASLNIDSGVAPTVPAAGDIWNESGDLKVRTDGSTTRTLAYTDSPISGNAATATKLAADGSNCVSGFATGVDEFGAAQGCSTDGSALTSLNASNLSSGTVPAGRLSGSYGIDISGNAATATSATSATNFSGSLSGDVTGTQGATVVSSVGGSTAANVNTATVAANAATSANTASTIVARDAGGNFSAGTITASLTGNVTGNISGNAATATLAADSSLLGGSAPAAYEKVANKNAASGYAGLDATSRIAKAQAPSTTVYTDQSNTYSAGVQDFSAAANTLPIRAVAVLPATCTAEKEMVILTGGAQYQQTFLCDTAGTGWDKVGAGPGTGSVTSVATGSGLTGGPITTSGTISIAAAGVTNAMLANSSITVSAGTGISVSGSPVSLGGTVTVTNAGVTSLAGTANQITASAATGAVTLSFPAAGVTLPGKTTLTASTTSAASLNVPSGAAPTTPAAGDVWNQGGSFRLNTGTATEAVATTPSLAATSVSVAGLAINGNRCAADISTGSVANANTGDAVMLIYPAGWSGINTQNLGAIAWVDSANTVVVRVCNWSNVAKTIPAGTNLSFRVIHF</sequence>
<protein>
    <submittedName>
        <fullName evidence="1">Uncharacterized protein</fullName>
    </submittedName>
</protein>
<gene>
    <name evidence="1" type="ORF">HYX28_11375</name>
</gene>
<name>A0A932AA09_9BACT</name>
<feature type="non-terminal residue" evidence="1">
    <location>
        <position position="1"/>
    </location>
</feature>
<accession>A0A932AA09</accession>
<dbReference type="Proteomes" id="UP000779809">
    <property type="component" value="Unassembled WGS sequence"/>
</dbReference>
<dbReference type="AlphaFoldDB" id="A0A932AA09"/>